<evidence type="ECO:0000313" key="4">
    <source>
        <dbReference type="EMBL" id="SMC63322.1"/>
    </source>
</evidence>
<dbReference type="NCBIfam" id="TIGR01554">
    <property type="entry name" value="major_cap_HK97"/>
    <property type="match status" value="1"/>
</dbReference>
<evidence type="ECO:0000313" key="5">
    <source>
        <dbReference type="Proteomes" id="UP000192738"/>
    </source>
</evidence>
<dbReference type="EMBL" id="FWXI01000006">
    <property type="protein sequence ID" value="SMC63322.1"/>
    <property type="molecule type" value="Genomic_DNA"/>
</dbReference>
<dbReference type="Gene3D" id="3.30.2400.10">
    <property type="entry name" value="Major capsid protein gp5"/>
    <property type="match status" value="1"/>
</dbReference>
<organism evidence="4 5">
    <name type="scientific">Sporomusa malonica</name>
    <dbReference type="NCBI Taxonomy" id="112901"/>
    <lineage>
        <taxon>Bacteria</taxon>
        <taxon>Bacillati</taxon>
        <taxon>Bacillota</taxon>
        <taxon>Negativicutes</taxon>
        <taxon>Selenomonadales</taxon>
        <taxon>Sporomusaceae</taxon>
        <taxon>Sporomusa</taxon>
    </lineage>
</organism>
<name>A0A1W2AS24_9FIRM</name>
<dbReference type="SUPFAM" id="SSF56563">
    <property type="entry name" value="Major capsid protein gp5"/>
    <property type="match status" value="1"/>
</dbReference>
<evidence type="ECO:0000256" key="2">
    <source>
        <dbReference type="SAM" id="MobiDB-lite"/>
    </source>
</evidence>
<reference evidence="4 5" key="1">
    <citation type="submission" date="2017-04" db="EMBL/GenBank/DDBJ databases">
        <authorList>
            <person name="Afonso C.L."/>
            <person name="Miller P.J."/>
            <person name="Scott M.A."/>
            <person name="Spackman E."/>
            <person name="Goraichik I."/>
            <person name="Dimitrov K.M."/>
            <person name="Suarez D.L."/>
            <person name="Swayne D.E."/>
        </authorList>
    </citation>
    <scope>NUCLEOTIDE SEQUENCE [LARGE SCALE GENOMIC DNA]</scope>
    <source>
        <strain evidence="4 5">DSM 5090</strain>
    </source>
</reference>
<dbReference type="RefSeq" id="WP_084575293.1">
    <property type="nucleotide sequence ID" value="NZ_CP155572.1"/>
</dbReference>
<accession>A0A1W2AS24</accession>
<proteinExistence type="predicted"/>
<sequence>MKDKLLKLIKTKEEARTALVAKVDTSEDIGELRSLNTQLTGLNAEITELRGMIDALPGEDPPAVEPNAEERRSAGSPVGKTQILATYGVGGGESEDKEERAALQQKYEKRGADLKAKRAVTFDLSELPEFRAVSIGGGTLVVPKKYSNTLNETFNEVSSLIDVVNAIPLDGGESYEKGFVVGYGEGDYTTETGDYDDSDPVFDYVSIGKAKITAYTEMSDESMKLPNINYQSLVARNVTIAIRKKIARQIIAGAGGSNAITGIFNAPTKAIPTATDIIIADIDADTLDKIVFGYGGDEDVEVGQYLILNKADLAAFASIRGNDGKKLYTINLNGNVGTISSDGSYAVKFVVNSICPAVTASGTASGTYCMAYGSPAIYEMPIFSQLTVEESRDYKFRSGQIAFRGSVWVGGNVAAYKGFTRIKKA</sequence>
<dbReference type="InterPro" id="IPR054612">
    <property type="entry name" value="Phage_capsid-like_C"/>
</dbReference>
<dbReference type="InterPro" id="IPR024455">
    <property type="entry name" value="Phage_capsid"/>
</dbReference>
<dbReference type="Pfam" id="PF05065">
    <property type="entry name" value="Phage_capsid"/>
    <property type="match status" value="1"/>
</dbReference>
<evidence type="ECO:0000259" key="3">
    <source>
        <dbReference type="Pfam" id="PF05065"/>
    </source>
</evidence>
<comment type="subcellular location">
    <subcellularLocation>
        <location evidence="1">Virion</location>
    </subcellularLocation>
</comment>
<evidence type="ECO:0000256" key="1">
    <source>
        <dbReference type="ARBA" id="ARBA00004328"/>
    </source>
</evidence>
<gene>
    <name evidence="4" type="ORF">SAMN04488500_10668</name>
</gene>
<dbReference type="STRING" id="112901.SAMN04488500_10668"/>
<feature type="region of interest" description="Disordered" evidence="2">
    <location>
        <begin position="55"/>
        <end position="77"/>
    </location>
</feature>
<feature type="domain" description="Phage capsid-like C-terminal" evidence="3">
    <location>
        <begin position="138"/>
        <end position="423"/>
    </location>
</feature>
<keyword evidence="5" id="KW-1185">Reference proteome</keyword>
<dbReference type="OrthoDB" id="411118at2"/>
<dbReference type="AlphaFoldDB" id="A0A1W2AS24"/>
<dbReference type="Proteomes" id="UP000192738">
    <property type="component" value="Unassembled WGS sequence"/>
</dbReference>
<protein>
    <submittedName>
        <fullName evidence="4">Phage major capsid protein, HK97 family</fullName>
    </submittedName>
</protein>